<feature type="compositionally biased region" description="Basic and acidic residues" evidence="1">
    <location>
        <begin position="1"/>
        <end position="14"/>
    </location>
</feature>
<keyword evidence="3" id="KW-1185">Reference proteome</keyword>
<dbReference type="EMBL" id="CP014841">
    <property type="protein sequence ID" value="AND71144.1"/>
    <property type="molecule type" value="Genomic_DNA"/>
</dbReference>
<protein>
    <submittedName>
        <fullName evidence="2">Uncharacterized protein</fullName>
    </submittedName>
</protein>
<proteinExistence type="predicted"/>
<evidence type="ECO:0000313" key="3">
    <source>
        <dbReference type="Proteomes" id="UP000077255"/>
    </source>
</evidence>
<accession>A0A160N5Q7</accession>
<sequence>MTLDPLFDRERPSKAESAAFASSDGRTLDEAALVDGVPDRLVERMRCWPMIATGDLDANRPGTPRPCLDSLHQHPADAGSLRGLADGECGDANEVTADVEERQAVSAGHAEHPAATIFGDEYPVVGAGGEIPQTFDHQLLSCVVSKLRQA</sequence>
<feature type="region of interest" description="Disordered" evidence="1">
    <location>
        <begin position="1"/>
        <end position="25"/>
    </location>
</feature>
<organism evidence="2 3">
    <name type="scientific">Dyella thiooxydans</name>
    <dbReference type="NCBI Taxonomy" id="445710"/>
    <lineage>
        <taxon>Bacteria</taxon>
        <taxon>Pseudomonadati</taxon>
        <taxon>Pseudomonadota</taxon>
        <taxon>Gammaproteobacteria</taxon>
        <taxon>Lysobacterales</taxon>
        <taxon>Rhodanobacteraceae</taxon>
        <taxon>Dyella</taxon>
    </lineage>
</organism>
<dbReference type="KEGG" id="dtx:ATSB10_36900"/>
<dbReference type="AlphaFoldDB" id="A0A160N5Q7"/>
<dbReference type="Proteomes" id="UP000077255">
    <property type="component" value="Chromosome"/>
</dbReference>
<name>A0A160N5Q7_9GAMM</name>
<gene>
    <name evidence="2" type="ORF">ATSB10_36900</name>
</gene>
<reference evidence="2 3" key="1">
    <citation type="submission" date="2016-02" db="EMBL/GenBank/DDBJ databases">
        <title>Complete genome sequencing and analysis of ATSB10, Dyella thiooxydans isolated from rhizosphere soil of sunflower (Helianthus annuus L.).</title>
        <authorList>
            <person name="Lee Y."/>
            <person name="Hwangbo K."/>
            <person name="Chung H."/>
            <person name="Yoo J."/>
            <person name="Kim K.Y."/>
            <person name="Sa T.M."/>
            <person name="Um Y."/>
            <person name="Madhaiyan M."/>
        </authorList>
    </citation>
    <scope>NUCLEOTIDE SEQUENCE [LARGE SCALE GENOMIC DNA]</scope>
    <source>
        <strain evidence="2 3">ATSB10</strain>
    </source>
</reference>
<dbReference type="PATRIC" id="fig|445710.3.peg.3688"/>
<evidence type="ECO:0000256" key="1">
    <source>
        <dbReference type="SAM" id="MobiDB-lite"/>
    </source>
</evidence>
<evidence type="ECO:0000313" key="2">
    <source>
        <dbReference type="EMBL" id="AND71144.1"/>
    </source>
</evidence>